<feature type="transmembrane region" description="Helical" evidence="5">
    <location>
        <begin position="92"/>
        <end position="112"/>
    </location>
</feature>
<name>A0ABW1CKY6_9ACTN</name>
<dbReference type="GO" id="GO:0008233">
    <property type="term" value="F:peptidase activity"/>
    <property type="evidence" value="ECO:0007669"/>
    <property type="project" value="UniProtKB-KW"/>
</dbReference>
<accession>A0ABW1CKY6</accession>
<keyword evidence="4 5" id="KW-0472">Membrane</keyword>
<feature type="domain" description="Peptidase S54 rhomboid" evidence="6">
    <location>
        <begin position="57"/>
        <end position="190"/>
    </location>
</feature>
<organism evidence="7 8">
    <name type="scientific">Nonomuraea insulae</name>
    <dbReference type="NCBI Taxonomy" id="1616787"/>
    <lineage>
        <taxon>Bacteria</taxon>
        <taxon>Bacillati</taxon>
        <taxon>Actinomycetota</taxon>
        <taxon>Actinomycetes</taxon>
        <taxon>Streptosporangiales</taxon>
        <taxon>Streptosporangiaceae</taxon>
        <taxon>Nonomuraea</taxon>
    </lineage>
</organism>
<evidence type="ECO:0000313" key="8">
    <source>
        <dbReference type="Proteomes" id="UP001596058"/>
    </source>
</evidence>
<comment type="subcellular location">
    <subcellularLocation>
        <location evidence="1">Membrane</location>
        <topology evidence="1">Multi-pass membrane protein</topology>
    </subcellularLocation>
</comment>
<dbReference type="EC" id="3.4.21.-" evidence="7"/>
<evidence type="ECO:0000256" key="3">
    <source>
        <dbReference type="ARBA" id="ARBA00022989"/>
    </source>
</evidence>
<comment type="caution">
    <text evidence="7">The sequence shown here is derived from an EMBL/GenBank/DDBJ whole genome shotgun (WGS) entry which is preliminary data.</text>
</comment>
<evidence type="ECO:0000259" key="6">
    <source>
        <dbReference type="Pfam" id="PF01694"/>
    </source>
</evidence>
<keyword evidence="3 5" id="KW-1133">Transmembrane helix</keyword>
<dbReference type="InterPro" id="IPR035952">
    <property type="entry name" value="Rhomboid-like_sf"/>
</dbReference>
<feature type="transmembrane region" description="Helical" evidence="5">
    <location>
        <begin position="170"/>
        <end position="189"/>
    </location>
</feature>
<dbReference type="Proteomes" id="UP001596058">
    <property type="component" value="Unassembled WGS sequence"/>
</dbReference>
<dbReference type="InterPro" id="IPR022764">
    <property type="entry name" value="Peptidase_S54_rhomboid_dom"/>
</dbReference>
<feature type="transmembrane region" description="Helical" evidence="5">
    <location>
        <begin position="118"/>
        <end position="136"/>
    </location>
</feature>
<keyword evidence="2 5" id="KW-0812">Transmembrane</keyword>
<gene>
    <name evidence="7" type="ORF">ACFPZ3_21315</name>
</gene>
<proteinExistence type="predicted"/>
<keyword evidence="8" id="KW-1185">Reference proteome</keyword>
<evidence type="ECO:0000256" key="5">
    <source>
        <dbReference type="SAM" id="Phobius"/>
    </source>
</evidence>
<reference evidence="8" key="1">
    <citation type="journal article" date="2019" name="Int. J. Syst. Evol. Microbiol.">
        <title>The Global Catalogue of Microorganisms (GCM) 10K type strain sequencing project: providing services to taxonomists for standard genome sequencing and annotation.</title>
        <authorList>
            <consortium name="The Broad Institute Genomics Platform"/>
            <consortium name="The Broad Institute Genome Sequencing Center for Infectious Disease"/>
            <person name="Wu L."/>
            <person name="Ma J."/>
        </authorList>
    </citation>
    <scope>NUCLEOTIDE SEQUENCE [LARGE SCALE GENOMIC DNA]</scope>
    <source>
        <strain evidence="8">CCUG 53903</strain>
    </source>
</reference>
<evidence type="ECO:0000256" key="1">
    <source>
        <dbReference type="ARBA" id="ARBA00004141"/>
    </source>
</evidence>
<protein>
    <submittedName>
        <fullName evidence="7">Rhomboid family intramembrane serine protease</fullName>
        <ecNumber evidence="7">3.4.21.-</ecNumber>
    </submittedName>
</protein>
<keyword evidence="7" id="KW-0378">Hydrolase</keyword>
<dbReference type="PANTHER" id="PTHR43066">
    <property type="entry name" value="RHOMBOID-RELATED PROTEIN"/>
    <property type="match status" value="1"/>
</dbReference>
<dbReference type="SUPFAM" id="SSF144091">
    <property type="entry name" value="Rhomboid-like"/>
    <property type="match status" value="1"/>
</dbReference>
<dbReference type="RefSeq" id="WP_379515928.1">
    <property type="nucleotide sequence ID" value="NZ_JBHSPA010000025.1"/>
</dbReference>
<feature type="transmembrane region" description="Helical" evidence="5">
    <location>
        <begin position="20"/>
        <end position="43"/>
    </location>
</feature>
<dbReference type="GO" id="GO:0006508">
    <property type="term" value="P:proteolysis"/>
    <property type="evidence" value="ECO:0007669"/>
    <property type="project" value="UniProtKB-KW"/>
</dbReference>
<dbReference type="EMBL" id="JBHSPA010000025">
    <property type="protein sequence ID" value="MFC5826414.1"/>
    <property type="molecule type" value="Genomic_DNA"/>
</dbReference>
<evidence type="ECO:0000256" key="2">
    <source>
        <dbReference type="ARBA" id="ARBA00022692"/>
    </source>
</evidence>
<feature type="transmembrane region" description="Helical" evidence="5">
    <location>
        <begin position="143"/>
        <end position="164"/>
    </location>
</feature>
<evidence type="ECO:0000313" key="7">
    <source>
        <dbReference type="EMBL" id="MFC5826414.1"/>
    </source>
</evidence>
<evidence type="ECO:0000256" key="4">
    <source>
        <dbReference type="ARBA" id="ARBA00023136"/>
    </source>
</evidence>
<dbReference type="Pfam" id="PF01694">
    <property type="entry name" value="Rhomboid"/>
    <property type="match status" value="1"/>
</dbReference>
<keyword evidence="7" id="KW-0645">Protease</keyword>
<sequence length="216" mass="23365">MEAKGRAAEIMIAEARKALWVMVGFLAVIWILQVVNWASGYALGLEFGLRPWHPDSLADIATSPFLHWSWDHIEANSGPLFIFGFLSAYRGVAKFFGVTGFIVLVSGLGEWFTADPGSVGAGASGVLFGYFGYVLVRGAFDRHLIDIVVGLVMALCFAYQFAGLLPQEGIGWQAHLFGFLAGVVGGWVFRDRRPKPAAAPEGSKSALLKELDDLGL</sequence>
<dbReference type="Gene3D" id="1.20.1540.10">
    <property type="entry name" value="Rhomboid-like"/>
    <property type="match status" value="1"/>
</dbReference>